<sequence length="769" mass="86269">MQGDVDRVAVIESSAALEIMFKIVDQLLKGHVYRFGLNPFMLCIWLTVLSDETPIVIADYTALQGRVNRLDDMLTDLGQETSTGSDAINQNDVHGLSNNLGHLYIGPQSKSRYVSPDFFAMISQEITEINHLLQQQQQYMIDPTLFAKDEERDLTPQSRLARQDSMSTDTSDAQHKNIKRQLLGDIFLQQPEWMSSDDNTPKSRRTTTRIPSPGFILDDLPSKEQCEALIWAYMEGYHTVSPFFHGPSFLQQARKYIERNTASDADIDIHFITLLMAVLFAGCAISSRRRLSELFGFQAREDLSSRFYQKAVRAIRLTNFPQTPSVHTLAAFIIVDTIWLREEQPLACCSFVGLAARVAQMLGIHKDPSCFPDLSPIDVQVRRQLWWNLVAIDAQVALAAGLPPIIDCTNCDVQMFNEIPEDEMSLDAQNLETTSRRKSVMGLLVAGKVEFYRKASEILHVIHSSHFSREDVDSILEITHQNAADLASRQNQISEIEATLSSPISMSGSGIDDTDRLRESQSNPVLARFAKAVLSLYTVKPYAIIQGPVRRQNLDSYLLEKDSLAIEGCRRYLHTFLSITQSHAFQPWHWCWPGQHQPLHSIMTLLLDLSQNPSSPTAKSTRQLIDMAIFMCGPQENHGIQSSEDWQVDGRPLGVSGSKAWEFIRRVRERVWIARGLDPGILNCPERVEDIDMEGMGESQTEVQGGVEVDMGMEDPNGLFWNPGDVGGGEDLFNIGINGDFSFDPSLFFTGEVGGQGGSDWTQEQGFGE</sequence>
<dbReference type="OrthoDB" id="3989227at2759"/>
<dbReference type="SMART" id="SM00906">
    <property type="entry name" value="Fungal_trans"/>
    <property type="match status" value="1"/>
</dbReference>
<dbReference type="PANTHER" id="PTHR31001:SF79">
    <property type="entry name" value="ZN(II)2CYS6 TRANSCRIPTION FACTOR (EUROFUNG)"/>
    <property type="match status" value="1"/>
</dbReference>
<accession>A0A1L7XDG5</accession>
<organism evidence="5 6">
    <name type="scientific">Phialocephala subalpina</name>
    <dbReference type="NCBI Taxonomy" id="576137"/>
    <lineage>
        <taxon>Eukaryota</taxon>
        <taxon>Fungi</taxon>
        <taxon>Dikarya</taxon>
        <taxon>Ascomycota</taxon>
        <taxon>Pezizomycotina</taxon>
        <taxon>Leotiomycetes</taxon>
        <taxon>Helotiales</taxon>
        <taxon>Mollisiaceae</taxon>
        <taxon>Phialocephala</taxon>
        <taxon>Phialocephala fortinii species complex</taxon>
    </lineage>
</organism>
<dbReference type="Proteomes" id="UP000184330">
    <property type="component" value="Unassembled WGS sequence"/>
</dbReference>
<evidence type="ECO:0000259" key="4">
    <source>
        <dbReference type="SMART" id="SM00906"/>
    </source>
</evidence>
<dbReference type="GO" id="GO:0003677">
    <property type="term" value="F:DNA binding"/>
    <property type="evidence" value="ECO:0007669"/>
    <property type="project" value="InterPro"/>
</dbReference>
<evidence type="ECO:0000256" key="3">
    <source>
        <dbReference type="SAM" id="MobiDB-lite"/>
    </source>
</evidence>
<dbReference type="STRING" id="576137.A0A1L7XDG5"/>
<keyword evidence="2" id="KW-0539">Nucleus</keyword>
<keyword evidence="6" id="KW-1185">Reference proteome</keyword>
<feature type="compositionally biased region" description="Polar residues" evidence="3">
    <location>
        <begin position="155"/>
        <end position="171"/>
    </location>
</feature>
<dbReference type="GO" id="GO:0008270">
    <property type="term" value="F:zinc ion binding"/>
    <property type="evidence" value="ECO:0007669"/>
    <property type="project" value="InterPro"/>
</dbReference>
<evidence type="ECO:0000313" key="5">
    <source>
        <dbReference type="EMBL" id="CZR63089.1"/>
    </source>
</evidence>
<dbReference type="CDD" id="cd12148">
    <property type="entry name" value="fungal_TF_MHR"/>
    <property type="match status" value="1"/>
</dbReference>
<comment type="subcellular location">
    <subcellularLocation>
        <location evidence="1">Nucleus</location>
    </subcellularLocation>
</comment>
<dbReference type="PANTHER" id="PTHR31001">
    <property type="entry name" value="UNCHARACTERIZED TRANSCRIPTIONAL REGULATORY PROTEIN"/>
    <property type="match status" value="1"/>
</dbReference>
<feature type="domain" description="Xylanolytic transcriptional activator regulatory" evidence="4">
    <location>
        <begin position="348"/>
        <end position="422"/>
    </location>
</feature>
<dbReference type="GO" id="GO:0005634">
    <property type="term" value="C:nucleus"/>
    <property type="evidence" value="ECO:0007669"/>
    <property type="project" value="UniProtKB-SubCell"/>
</dbReference>
<protein>
    <recommendedName>
        <fullName evidence="4">Xylanolytic transcriptional activator regulatory domain-containing protein</fullName>
    </recommendedName>
</protein>
<dbReference type="InterPro" id="IPR050613">
    <property type="entry name" value="Sec_Metabolite_Reg"/>
</dbReference>
<reference evidence="5 6" key="1">
    <citation type="submission" date="2016-03" db="EMBL/GenBank/DDBJ databases">
        <authorList>
            <person name="Ploux O."/>
        </authorList>
    </citation>
    <scope>NUCLEOTIDE SEQUENCE [LARGE SCALE GENOMIC DNA]</scope>
    <source>
        <strain evidence="5 6">UAMH 11012</strain>
    </source>
</reference>
<evidence type="ECO:0000313" key="6">
    <source>
        <dbReference type="Proteomes" id="UP000184330"/>
    </source>
</evidence>
<proteinExistence type="predicted"/>
<evidence type="ECO:0000256" key="2">
    <source>
        <dbReference type="ARBA" id="ARBA00023242"/>
    </source>
</evidence>
<evidence type="ECO:0000256" key="1">
    <source>
        <dbReference type="ARBA" id="ARBA00004123"/>
    </source>
</evidence>
<dbReference type="Pfam" id="PF04082">
    <property type="entry name" value="Fungal_trans"/>
    <property type="match status" value="1"/>
</dbReference>
<dbReference type="AlphaFoldDB" id="A0A1L7XDG5"/>
<gene>
    <name evidence="5" type="ORF">PAC_12986</name>
</gene>
<dbReference type="EMBL" id="FJOG01000022">
    <property type="protein sequence ID" value="CZR63089.1"/>
    <property type="molecule type" value="Genomic_DNA"/>
</dbReference>
<dbReference type="GO" id="GO:0006351">
    <property type="term" value="P:DNA-templated transcription"/>
    <property type="evidence" value="ECO:0007669"/>
    <property type="project" value="InterPro"/>
</dbReference>
<dbReference type="InterPro" id="IPR007219">
    <property type="entry name" value="XnlR_reg_dom"/>
</dbReference>
<name>A0A1L7XDG5_9HELO</name>
<feature type="region of interest" description="Disordered" evidence="3">
    <location>
        <begin position="151"/>
        <end position="175"/>
    </location>
</feature>